<name>A0A831LRK1_9BACT</name>
<feature type="non-terminal residue" evidence="2">
    <location>
        <position position="110"/>
    </location>
</feature>
<dbReference type="EMBL" id="DSDO01000166">
    <property type="protein sequence ID" value="HDR46545.1"/>
    <property type="molecule type" value="Genomic_DNA"/>
</dbReference>
<feature type="transmembrane region" description="Helical" evidence="1">
    <location>
        <begin position="41"/>
        <end position="62"/>
    </location>
</feature>
<proteinExistence type="predicted"/>
<keyword evidence="1" id="KW-0472">Membrane</keyword>
<keyword evidence="1" id="KW-1133">Transmembrane helix</keyword>
<sequence length="110" mass="12339">MDTPAKNSNKERLKLEQRSFLLMLVLVTLLFLGVLKPFWGAIFWACIIGLIFHPLYSCLATYWNQRVNLAALATLTVCVVIGVVPSLFVLGSFFQEGASLYQRLQSGELD</sequence>
<protein>
    <submittedName>
        <fullName evidence="2">AI-2E family transporter</fullName>
    </submittedName>
</protein>
<organism evidence="2">
    <name type="scientific">Geoalkalibacter subterraneus</name>
    <dbReference type="NCBI Taxonomy" id="483547"/>
    <lineage>
        <taxon>Bacteria</taxon>
        <taxon>Pseudomonadati</taxon>
        <taxon>Thermodesulfobacteriota</taxon>
        <taxon>Desulfuromonadia</taxon>
        <taxon>Desulfuromonadales</taxon>
        <taxon>Geoalkalibacteraceae</taxon>
        <taxon>Geoalkalibacter</taxon>
    </lineage>
</organism>
<dbReference type="AlphaFoldDB" id="A0A831LRK1"/>
<evidence type="ECO:0000313" key="2">
    <source>
        <dbReference type="EMBL" id="HDR46545.1"/>
    </source>
</evidence>
<comment type="caution">
    <text evidence="2">The sequence shown here is derived from an EMBL/GenBank/DDBJ whole genome shotgun (WGS) entry which is preliminary data.</text>
</comment>
<evidence type="ECO:0000256" key="1">
    <source>
        <dbReference type="SAM" id="Phobius"/>
    </source>
</evidence>
<keyword evidence="1" id="KW-0812">Transmembrane</keyword>
<reference evidence="2" key="1">
    <citation type="journal article" date="2020" name="mSystems">
        <title>Genome- and Community-Level Interaction Insights into Carbon Utilization and Element Cycling Functions of Hydrothermarchaeota in Hydrothermal Sediment.</title>
        <authorList>
            <person name="Zhou Z."/>
            <person name="Liu Y."/>
            <person name="Xu W."/>
            <person name="Pan J."/>
            <person name="Luo Z.H."/>
            <person name="Li M."/>
        </authorList>
    </citation>
    <scope>NUCLEOTIDE SEQUENCE [LARGE SCALE GENOMIC DNA]</scope>
    <source>
        <strain evidence="2">SpSt-1220</strain>
    </source>
</reference>
<feature type="transmembrane region" description="Helical" evidence="1">
    <location>
        <begin position="69"/>
        <end position="94"/>
    </location>
</feature>
<gene>
    <name evidence="2" type="ORF">ENN94_02480</name>
</gene>
<feature type="transmembrane region" description="Helical" evidence="1">
    <location>
        <begin position="20"/>
        <end position="35"/>
    </location>
</feature>
<accession>A0A831LRK1</accession>
<dbReference type="Proteomes" id="UP000886162">
    <property type="component" value="Unassembled WGS sequence"/>
</dbReference>